<dbReference type="GO" id="GO:0004764">
    <property type="term" value="F:shikimate 3-dehydrogenase (NADP+) activity"/>
    <property type="evidence" value="ECO:0007669"/>
    <property type="project" value="InterPro"/>
</dbReference>
<dbReference type="InterPro" id="IPR022893">
    <property type="entry name" value="Shikimate_DH_fam"/>
</dbReference>
<dbReference type="PANTHER" id="PTHR21089">
    <property type="entry name" value="SHIKIMATE DEHYDROGENASE"/>
    <property type="match status" value="1"/>
</dbReference>
<dbReference type="InterPro" id="IPR041121">
    <property type="entry name" value="SDH_C"/>
</dbReference>
<protein>
    <recommendedName>
        <fullName evidence="1">SDH C-terminal domain-containing protein</fullName>
    </recommendedName>
</protein>
<dbReference type="Pfam" id="PF18317">
    <property type="entry name" value="SDH_C"/>
    <property type="match status" value="1"/>
</dbReference>
<evidence type="ECO:0000313" key="3">
    <source>
        <dbReference type="Proteomes" id="UP000485058"/>
    </source>
</evidence>
<evidence type="ECO:0000259" key="1">
    <source>
        <dbReference type="Pfam" id="PF18317"/>
    </source>
</evidence>
<evidence type="ECO:0000313" key="2">
    <source>
        <dbReference type="EMBL" id="GFH13788.1"/>
    </source>
</evidence>
<dbReference type="SUPFAM" id="SSF51735">
    <property type="entry name" value="NAD(P)-binding Rossmann-fold domains"/>
    <property type="match status" value="1"/>
</dbReference>
<proteinExistence type="predicted"/>
<gene>
    <name evidence="2" type="ORF">HaLaN_09734</name>
</gene>
<dbReference type="EMBL" id="BLLF01000652">
    <property type="protein sequence ID" value="GFH13788.1"/>
    <property type="molecule type" value="Genomic_DNA"/>
</dbReference>
<feature type="non-terminal residue" evidence="2">
    <location>
        <position position="114"/>
    </location>
</feature>
<reference evidence="2 3" key="1">
    <citation type="submission" date="2020-02" db="EMBL/GenBank/DDBJ databases">
        <title>Draft genome sequence of Haematococcus lacustris strain NIES-144.</title>
        <authorList>
            <person name="Morimoto D."/>
            <person name="Nakagawa S."/>
            <person name="Yoshida T."/>
            <person name="Sawayama S."/>
        </authorList>
    </citation>
    <scope>NUCLEOTIDE SEQUENCE [LARGE SCALE GENOMIC DNA]</scope>
    <source>
        <strain evidence="2 3">NIES-144</strain>
    </source>
</reference>
<dbReference type="PANTHER" id="PTHR21089:SF1">
    <property type="entry name" value="BIFUNCTIONAL 3-DEHYDROQUINATE DEHYDRATASE_SHIKIMATE DEHYDROGENASE, CHLOROPLASTIC"/>
    <property type="match status" value="1"/>
</dbReference>
<feature type="domain" description="SDH C-terminal" evidence="1">
    <location>
        <begin position="72"/>
        <end position="101"/>
    </location>
</feature>
<dbReference type="GO" id="GO:0009423">
    <property type="term" value="P:chorismate biosynthetic process"/>
    <property type="evidence" value="ECO:0007669"/>
    <property type="project" value="TreeGrafter"/>
</dbReference>
<feature type="non-terminal residue" evidence="2">
    <location>
        <position position="1"/>
    </location>
</feature>
<dbReference type="InterPro" id="IPR036291">
    <property type="entry name" value="NAD(P)-bd_dom_sf"/>
</dbReference>
<keyword evidence="3" id="KW-1185">Reference proteome</keyword>
<organism evidence="2 3">
    <name type="scientific">Haematococcus lacustris</name>
    <name type="common">Green alga</name>
    <name type="synonym">Haematococcus pluvialis</name>
    <dbReference type="NCBI Taxonomy" id="44745"/>
    <lineage>
        <taxon>Eukaryota</taxon>
        <taxon>Viridiplantae</taxon>
        <taxon>Chlorophyta</taxon>
        <taxon>core chlorophytes</taxon>
        <taxon>Chlorophyceae</taxon>
        <taxon>CS clade</taxon>
        <taxon>Chlamydomonadales</taxon>
        <taxon>Haematococcaceae</taxon>
        <taxon>Haematococcus</taxon>
    </lineage>
</organism>
<sequence>MAPGTAQALEWSELQAGRVHADVLANTTAVAASPVPASSLSCFGLVFDAVYTPVWTQLLLDAKAANCQVVDGLQMFVGQAVRQFELFTGLPAPSQLMADTLVKALGQPAAGSPK</sequence>
<dbReference type="Proteomes" id="UP000485058">
    <property type="component" value="Unassembled WGS sequence"/>
</dbReference>
<comment type="caution">
    <text evidence="2">The sequence shown here is derived from an EMBL/GenBank/DDBJ whole genome shotgun (WGS) entry which is preliminary data.</text>
</comment>
<dbReference type="Gene3D" id="3.40.50.720">
    <property type="entry name" value="NAD(P)-binding Rossmann-like Domain"/>
    <property type="match status" value="1"/>
</dbReference>
<accession>A0A699Z316</accession>
<dbReference type="GO" id="GO:0019632">
    <property type="term" value="P:shikimate metabolic process"/>
    <property type="evidence" value="ECO:0007669"/>
    <property type="project" value="TreeGrafter"/>
</dbReference>
<dbReference type="AlphaFoldDB" id="A0A699Z316"/>
<name>A0A699Z316_HAELA</name>